<reference evidence="1" key="2">
    <citation type="journal article" date="2015" name="Data Brief">
        <title>Shoot transcriptome of the giant reed, Arundo donax.</title>
        <authorList>
            <person name="Barrero R.A."/>
            <person name="Guerrero F.D."/>
            <person name="Moolhuijzen P."/>
            <person name="Goolsby J.A."/>
            <person name="Tidwell J."/>
            <person name="Bellgard S.E."/>
            <person name="Bellgard M.I."/>
        </authorList>
    </citation>
    <scope>NUCLEOTIDE SEQUENCE</scope>
    <source>
        <tissue evidence="1">Shoot tissue taken approximately 20 cm above the soil surface</tissue>
    </source>
</reference>
<organism evidence="1">
    <name type="scientific">Arundo donax</name>
    <name type="common">Giant reed</name>
    <name type="synonym">Donax arundinaceus</name>
    <dbReference type="NCBI Taxonomy" id="35708"/>
    <lineage>
        <taxon>Eukaryota</taxon>
        <taxon>Viridiplantae</taxon>
        <taxon>Streptophyta</taxon>
        <taxon>Embryophyta</taxon>
        <taxon>Tracheophyta</taxon>
        <taxon>Spermatophyta</taxon>
        <taxon>Magnoliopsida</taxon>
        <taxon>Liliopsida</taxon>
        <taxon>Poales</taxon>
        <taxon>Poaceae</taxon>
        <taxon>PACMAD clade</taxon>
        <taxon>Arundinoideae</taxon>
        <taxon>Arundineae</taxon>
        <taxon>Arundo</taxon>
    </lineage>
</organism>
<evidence type="ECO:0000313" key="1">
    <source>
        <dbReference type="EMBL" id="JAD93790.1"/>
    </source>
</evidence>
<name>A0A0A9E7C1_ARUDO</name>
<proteinExistence type="predicted"/>
<sequence length="8" mass="988">MRRTPLKS</sequence>
<accession>A0A0A9E7C1</accession>
<dbReference type="EMBL" id="GBRH01204105">
    <property type="protein sequence ID" value="JAD93790.1"/>
    <property type="molecule type" value="Transcribed_RNA"/>
</dbReference>
<reference evidence="1" key="1">
    <citation type="submission" date="2014-09" db="EMBL/GenBank/DDBJ databases">
        <authorList>
            <person name="Magalhaes I.L.F."/>
            <person name="Oliveira U."/>
            <person name="Santos F.R."/>
            <person name="Vidigal T.H.D.A."/>
            <person name="Brescovit A.D."/>
            <person name="Santos A.J."/>
        </authorList>
    </citation>
    <scope>NUCLEOTIDE SEQUENCE</scope>
    <source>
        <tissue evidence="1">Shoot tissue taken approximately 20 cm above the soil surface</tissue>
    </source>
</reference>
<protein>
    <submittedName>
        <fullName evidence="1">Uncharacterized protein</fullName>
    </submittedName>
</protein>